<evidence type="ECO:0000313" key="3">
    <source>
        <dbReference type="EMBL" id="QAB16554.1"/>
    </source>
</evidence>
<dbReference type="InterPro" id="IPR001460">
    <property type="entry name" value="PCN-bd_Tpept"/>
</dbReference>
<dbReference type="InterPro" id="IPR012338">
    <property type="entry name" value="Beta-lactam/transpept-like"/>
</dbReference>
<protein>
    <submittedName>
        <fullName evidence="3">Penicillin-binding protein</fullName>
    </submittedName>
</protein>
<evidence type="ECO:0000259" key="1">
    <source>
        <dbReference type="Pfam" id="PF00905"/>
    </source>
</evidence>
<dbReference type="EMBL" id="CP035037">
    <property type="protein sequence ID" value="QAB16554.1"/>
    <property type="molecule type" value="Genomic_DNA"/>
</dbReference>
<dbReference type="InterPro" id="IPR054120">
    <property type="entry name" value="PBPA_dimer"/>
</dbReference>
<dbReference type="Gene3D" id="3.40.710.10">
    <property type="entry name" value="DD-peptidase/beta-lactamase superfamily"/>
    <property type="match status" value="1"/>
</dbReference>
<dbReference type="Pfam" id="PF00905">
    <property type="entry name" value="Transpeptidase"/>
    <property type="match status" value="1"/>
</dbReference>
<dbReference type="RefSeq" id="WP_017884125.1">
    <property type="nucleotide sequence ID" value="NZ_CP035037.1"/>
</dbReference>
<accession>A0ABX5QC47</accession>
<feature type="domain" description="Penicillin binding protein A dimerisation" evidence="2">
    <location>
        <begin position="52"/>
        <end position="134"/>
    </location>
</feature>
<reference evidence="3 4" key="1">
    <citation type="submission" date="2019-01" db="EMBL/GenBank/DDBJ databases">
        <title>Leucobacter muris sp. nov. isolated from the nose of a laboratory mouse.</title>
        <authorList>
            <person name="Benga L."/>
            <person name="Sproeer C."/>
            <person name="Schumann P."/>
            <person name="Verbarg S."/>
            <person name="Bunk B."/>
            <person name="Engelhardt E."/>
            <person name="Benten P.M."/>
            <person name="Sager M."/>
        </authorList>
    </citation>
    <scope>NUCLEOTIDE SEQUENCE [LARGE SCALE GENOMIC DNA]</scope>
    <source>
        <strain evidence="3 4">DSM 101948</strain>
    </source>
</reference>
<gene>
    <name evidence="3" type="ORF">Leucomu_00130</name>
</gene>
<sequence>MNKQLKFITRTVFAMFLVLFFAVTMIQFVQADELRANELNGRTIKNGYKVERGSILVGGEPVAYSTPTGDSYRFVRQYSNGPLYAPITGYFSHLQGASGLEAAMNQDLSGIGNAQFFTRIMNTLNGVEPQGSSVETTIDPAVQEAAAAAMNESGFEGAVVAIEPKTGRILALVSTPGYDPNLLSTNNDAEIIANYRQLEDEPSQPLQNRAIAGDLYHPGSVYKLLVAAAAIEAGAATPATEFDNPAQLTLPQSTAVMQNASRTTCGSGAKATLEQAIVLSCNIPIAELAMSMDRDEVPNMANAFGFGQDVSIPLSVTPSQAPIPADQAGTALSSIGQLDVRATPLQIAMVSAGIANDGTVMTPYLVDEIITPDLRVEKEFTPTEFSKPVSSDTAHAVAEMMEHGVSNPEGLAKNAGIEGVRVAGKTGTAENGQDEAGNDLPFTLWFTGFAPVDDPQVAVAVVVADGGGEAYGFAGGSYDLPTAVGKRVMEAVLSE</sequence>
<keyword evidence="4" id="KW-1185">Reference proteome</keyword>
<dbReference type="Pfam" id="PF21922">
    <property type="entry name" value="PBP_dimer_2"/>
    <property type="match status" value="1"/>
</dbReference>
<dbReference type="PANTHER" id="PTHR30627:SF24">
    <property type="entry name" value="PENICILLIN-BINDING PROTEIN 4B"/>
    <property type="match status" value="1"/>
</dbReference>
<feature type="domain" description="Penicillin-binding protein transpeptidase" evidence="1">
    <location>
        <begin position="157"/>
        <end position="472"/>
    </location>
</feature>
<evidence type="ECO:0000313" key="4">
    <source>
        <dbReference type="Proteomes" id="UP000285768"/>
    </source>
</evidence>
<evidence type="ECO:0000259" key="2">
    <source>
        <dbReference type="Pfam" id="PF21922"/>
    </source>
</evidence>
<dbReference type="SUPFAM" id="SSF56601">
    <property type="entry name" value="beta-lactamase/transpeptidase-like"/>
    <property type="match status" value="1"/>
</dbReference>
<dbReference type="PANTHER" id="PTHR30627">
    <property type="entry name" value="PEPTIDOGLYCAN D,D-TRANSPEPTIDASE"/>
    <property type="match status" value="1"/>
</dbReference>
<name>A0ABX5QC47_9MICO</name>
<organism evidence="3 4">
    <name type="scientific">Leucobacter muris</name>
    <dbReference type="NCBI Taxonomy" id="1935379"/>
    <lineage>
        <taxon>Bacteria</taxon>
        <taxon>Bacillati</taxon>
        <taxon>Actinomycetota</taxon>
        <taxon>Actinomycetes</taxon>
        <taxon>Micrococcales</taxon>
        <taxon>Microbacteriaceae</taxon>
        <taxon>Leucobacter</taxon>
    </lineage>
</organism>
<dbReference type="Gene3D" id="3.90.1310.10">
    <property type="entry name" value="Penicillin-binding protein 2a (Domain 2)"/>
    <property type="match status" value="1"/>
</dbReference>
<dbReference type="InterPro" id="IPR050515">
    <property type="entry name" value="Beta-lactam/transpept"/>
</dbReference>
<proteinExistence type="predicted"/>
<dbReference type="Proteomes" id="UP000285768">
    <property type="component" value="Chromosome"/>
</dbReference>